<name>K8EFD5_9CHLO</name>
<dbReference type="KEGG" id="bpg:Bathy05g01100"/>
<evidence type="ECO:0000313" key="4">
    <source>
        <dbReference type="EMBL" id="CCO16842.1"/>
    </source>
</evidence>
<dbReference type="Gene3D" id="2.120.10.80">
    <property type="entry name" value="Kelch-type beta propeller"/>
    <property type="match status" value="2"/>
</dbReference>
<dbReference type="EMBL" id="FO082274">
    <property type="protein sequence ID" value="CCO16842.1"/>
    <property type="molecule type" value="Genomic_DNA"/>
</dbReference>
<dbReference type="SUPFAM" id="SSF117281">
    <property type="entry name" value="Kelch motif"/>
    <property type="match status" value="1"/>
</dbReference>
<keyword evidence="2" id="KW-0677">Repeat</keyword>
<feature type="region of interest" description="Disordered" evidence="3">
    <location>
        <begin position="382"/>
        <end position="411"/>
    </location>
</feature>
<dbReference type="RefSeq" id="XP_007513284.1">
    <property type="nucleotide sequence ID" value="XM_007513222.1"/>
</dbReference>
<dbReference type="InterPro" id="IPR015915">
    <property type="entry name" value="Kelch-typ_b-propeller"/>
</dbReference>
<dbReference type="GeneID" id="19015614"/>
<feature type="compositionally biased region" description="Basic and acidic residues" evidence="3">
    <location>
        <begin position="32"/>
        <end position="46"/>
    </location>
</feature>
<proteinExistence type="predicted"/>
<organism evidence="4 5">
    <name type="scientific">Bathycoccus prasinos</name>
    <dbReference type="NCBI Taxonomy" id="41875"/>
    <lineage>
        <taxon>Eukaryota</taxon>
        <taxon>Viridiplantae</taxon>
        <taxon>Chlorophyta</taxon>
        <taxon>Mamiellophyceae</taxon>
        <taxon>Mamiellales</taxon>
        <taxon>Bathycoccaceae</taxon>
        <taxon>Bathycoccus</taxon>
    </lineage>
</organism>
<reference evidence="4 5" key="1">
    <citation type="submission" date="2011-10" db="EMBL/GenBank/DDBJ databases">
        <authorList>
            <person name="Genoscope - CEA"/>
        </authorList>
    </citation>
    <scope>NUCLEOTIDE SEQUENCE [LARGE SCALE GENOMIC DNA]</scope>
    <source>
        <strain evidence="4 5">RCC 1105</strain>
    </source>
</reference>
<dbReference type="PANTHER" id="PTHR46093">
    <property type="entry name" value="ACYL-COA-BINDING DOMAIN-CONTAINING PROTEIN 5"/>
    <property type="match status" value="1"/>
</dbReference>
<keyword evidence="5" id="KW-1185">Reference proteome</keyword>
<dbReference type="PANTHER" id="PTHR46093:SF18">
    <property type="entry name" value="FIBRONECTIN TYPE-III DOMAIN-CONTAINING PROTEIN"/>
    <property type="match status" value="1"/>
</dbReference>
<dbReference type="OrthoDB" id="495719at2759"/>
<dbReference type="STRING" id="41875.K8EFD5"/>
<evidence type="ECO:0000256" key="2">
    <source>
        <dbReference type="ARBA" id="ARBA00022737"/>
    </source>
</evidence>
<dbReference type="Pfam" id="PF24681">
    <property type="entry name" value="Kelch_KLHDC2_KLHL20_DRC7"/>
    <property type="match status" value="1"/>
</dbReference>
<keyword evidence="1" id="KW-0880">Kelch repeat</keyword>
<sequence>MWCKGEDGIMRWGGRSESSETTVSDEPNWFPHENDGSTEEGGRGGENDEDDDYDRFSPRYLHRATQCGKDLTKVILFGGQSTSGFHNDVFFLDMNERKNPTHAFEKLHVSGEPPLPRCSGSIQTLRVFGNKPGLGREVIALFGGSQGYISGFQDDLLVLAPSDKKSNEDISMALERKSSLTWYEPTIIEKNPVHGRPAPRWGHATFARNGKLLVFGGSNTNACFNDFWECTLESTDDACPFAITATWKLLCPENRRAYESIPCPRAGATLCVVNDVAYLFGGCRVSTTFNDLWKFDLSETGDILWQQVTTTGLAPTPRVGHSMLTIGNRLIIQGGRGMQANSTVPGKMSTRGLAALQGLVFYESGFSVLDLSKMNWLPRQYPKAAEEEEEEEEEEKKESLTTNTEQNRDDVNVREHRTGHVMMLAPQGIILVGGLGYNARFQSDVQTVKLF</sequence>
<accession>K8EFD5</accession>
<gene>
    <name evidence="4" type="ORF">Bathy05g01100</name>
</gene>
<evidence type="ECO:0000256" key="3">
    <source>
        <dbReference type="SAM" id="MobiDB-lite"/>
    </source>
</evidence>
<dbReference type="AlphaFoldDB" id="K8EFD5"/>
<feature type="compositionally biased region" description="Acidic residues" evidence="3">
    <location>
        <begin position="386"/>
        <end position="395"/>
    </location>
</feature>
<dbReference type="Proteomes" id="UP000198341">
    <property type="component" value="Chromosome 5"/>
</dbReference>
<evidence type="ECO:0000256" key="1">
    <source>
        <dbReference type="ARBA" id="ARBA00022441"/>
    </source>
</evidence>
<dbReference type="eggNOG" id="KOG0379">
    <property type="taxonomic scope" value="Eukaryota"/>
</dbReference>
<protein>
    <submittedName>
        <fullName evidence="4">Uncharacterized protein</fullName>
    </submittedName>
</protein>
<feature type="region of interest" description="Disordered" evidence="3">
    <location>
        <begin position="1"/>
        <end position="55"/>
    </location>
</feature>
<evidence type="ECO:0000313" key="5">
    <source>
        <dbReference type="Proteomes" id="UP000198341"/>
    </source>
</evidence>